<comment type="similarity">
    <text evidence="3">Belongs to the GST superfamily. Pi family.</text>
</comment>
<feature type="domain" description="GST N-terminal" evidence="9">
    <location>
        <begin position="3"/>
        <end position="87"/>
    </location>
</feature>
<gene>
    <name evidence="11" type="ORF">PPRIM_AZ9-3.1.T1250126</name>
</gene>
<dbReference type="InterPro" id="IPR050213">
    <property type="entry name" value="GST_superfamily"/>
</dbReference>
<name>A0A8S1PQG1_PARPR</name>
<evidence type="ECO:0000256" key="5">
    <source>
        <dbReference type="ARBA" id="ARBA00012452"/>
    </source>
</evidence>
<evidence type="ECO:0000256" key="8">
    <source>
        <dbReference type="ARBA" id="ARBA00047960"/>
    </source>
</evidence>
<dbReference type="SFLD" id="SFLDS00019">
    <property type="entry name" value="Glutathione_Transferase_(cytos"/>
    <property type="match status" value="1"/>
</dbReference>
<evidence type="ECO:0000256" key="2">
    <source>
        <dbReference type="ARBA" id="ARBA00005861"/>
    </source>
</evidence>
<comment type="caution">
    <text evidence="11">The sequence shown here is derived from an EMBL/GenBank/DDBJ whole genome shotgun (WGS) entry which is preliminary data.</text>
</comment>
<comment type="similarity">
    <text evidence="2">Belongs to the GST superfamily. Mu family.</text>
</comment>
<dbReference type="GO" id="GO:0006749">
    <property type="term" value="P:glutathione metabolic process"/>
    <property type="evidence" value="ECO:0007669"/>
    <property type="project" value="TreeGrafter"/>
</dbReference>
<reference evidence="11" key="1">
    <citation type="submission" date="2021-01" db="EMBL/GenBank/DDBJ databases">
        <authorList>
            <consortium name="Genoscope - CEA"/>
            <person name="William W."/>
        </authorList>
    </citation>
    <scope>NUCLEOTIDE SEQUENCE</scope>
</reference>
<dbReference type="PROSITE" id="PS50404">
    <property type="entry name" value="GST_NTER"/>
    <property type="match status" value="1"/>
</dbReference>
<dbReference type="OMA" id="HLRERRW"/>
<dbReference type="EC" id="2.5.1.18" evidence="5"/>
<dbReference type="InterPro" id="IPR004046">
    <property type="entry name" value="GST_C"/>
</dbReference>
<dbReference type="Pfam" id="PF02798">
    <property type="entry name" value="GST_N"/>
    <property type="match status" value="1"/>
</dbReference>
<dbReference type="Pfam" id="PF14497">
    <property type="entry name" value="GST_C_3"/>
    <property type="match status" value="1"/>
</dbReference>
<comment type="catalytic activity">
    <reaction evidence="8">
        <text>RX + glutathione = an S-substituted glutathione + a halide anion + H(+)</text>
        <dbReference type="Rhea" id="RHEA:16437"/>
        <dbReference type="ChEBI" id="CHEBI:15378"/>
        <dbReference type="ChEBI" id="CHEBI:16042"/>
        <dbReference type="ChEBI" id="CHEBI:17792"/>
        <dbReference type="ChEBI" id="CHEBI:57925"/>
        <dbReference type="ChEBI" id="CHEBI:90779"/>
        <dbReference type="EC" id="2.5.1.18"/>
    </reaction>
</comment>
<keyword evidence="6" id="KW-0808">Transferase</keyword>
<accession>A0A8S1PQG1</accession>
<evidence type="ECO:0000259" key="9">
    <source>
        <dbReference type="PROSITE" id="PS50404"/>
    </source>
</evidence>
<dbReference type="InterPro" id="IPR004045">
    <property type="entry name" value="Glutathione_S-Trfase_N"/>
</dbReference>
<comment type="subunit">
    <text evidence="4">Homodimer.</text>
</comment>
<proteinExistence type="inferred from homology"/>
<evidence type="ECO:0000256" key="4">
    <source>
        <dbReference type="ARBA" id="ARBA00011738"/>
    </source>
</evidence>
<keyword evidence="12" id="KW-1185">Reference proteome</keyword>
<evidence type="ECO:0000256" key="6">
    <source>
        <dbReference type="ARBA" id="ARBA00022679"/>
    </source>
</evidence>
<dbReference type="InterPro" id="IPR040079">
    <property type="entry name" value="Glutathione_S-Trfase"/>
</dbReference>
<dbReference type="GO" id="GO:0004364">
    <property type="term" value="F:glutathione transferase activity"/>
    <property type="evidence" value="ECO:0007669"/>
    <property type="project" value="UniProtKB-EC"/>
</dbReference>
<organism evidence="11 12">
    <name type="scientific">Paramecium primaurelia</name>
    <dbReference type="NCBI Taxonomy" id="5886"/>
    <lineage>
        <taxon>Eukaryota</taxon>
        <taxon>Sar</taxon>
        <taxon>Alveolata</taxon>
        <taxon>Ciliophora</taxon>
        <taxon>Intramacronucleata</taxon>
        <taxon>Oligohymenophorea</taxon>
        <taxon>Peniculida</taxon>
        <taxon>Parameciidae</taxon>
        <taxon>Paramecium</taxon>
    </lineage>
</organism>
<evidence type="ECO:0000313" key="11">
    <source>
        <dbReference type="EMBL" id="CAD8104899.1"/>
    </source>
</evidence>
<evidence type="ECO:0000256" key="3">
    <source>
        <dbReference type="ARBA" id="ARBA00007297"/>
    </source>
</evidence>
<evidence type="ECO:0000256" key="7">
    <source>
        <dbReference type="ARBA" id="ARBA00032759"/>
    </source>
</evidence>
<dbReference type="FunFam" id="1.20.1050.10:FF:000020">
    <property type="entry name" value="Glutathione S-transferase P 1"/>
    <property type="match status" value="1"/>
</dbReference>
<evidence type="ECO:0000259" key="10">
    <source>
        <dbReference type="PROSITE" id="PS50405"/>
    </source>
</evidence>
<protein>
    <recommendedName>
        <fullName evidence="5">glutathione transferase</fullName>
        <ecNumber evidence="5">2.5.1.18</ecNumber>
    </recommendedName>
    <alternativeName>
        <fullName evidence="7">GST class-pi</fullName>
    </alternativeName>
</protein>
<dbReference type="PANTHER" id="PTHR11571:SF222">
    <property type="entry name" value="GLUTATHIONE TRANSFERASE"/>
    <property type="match status" value="1"/>
</dbReference>
<dbReference type="AlphaFoldDB" id="A0A8S1PQG1"/>
<evidence type="ECO:0000313" key="12">
    <source>
        <dbReference type="Proteomes" id="UP000688137"/>
    </source>
</evidence>
<dbReference type="PROSITE" id="PS50405">
    <property type="entry name" value="GST_CTER"/>
    <property type="match status" value="1"/>
</dbReference>
<evidence type="ECO:0000256" key="1">
    <source>
        <dbReference type="ARBA" id="ARBA00003701"/>
    </source>
</evidence>
<dbReference type="PANTHER" id="PTHR11571">
    <property type="entry name" value="GLUTATHIONE S-TRANSFERASE"/>
    <property type="match status" value="1"/>
</dbReference>
<dbReference type="InterPro" id="IPR010987">
    <property type="entry name" value="Glutathione-S-Trfase_C-like"/>
</dbReference>
<feature type="domain" description="GST C-terminal" evidence="10">
    <location>
        <begin position="92"/>
        <end position="213"/>
    </location>
</feature>
<dbReference type="EMBL" id="CAJJDM010000128">
    <property type="protein sequence ID" value="CAD8104899.1"/>
    <property type="molecule type" value="Genomic_DNA"/>
</dbReference>
<comment type="function">
    <text evidence="1">Conjugation of reduced glutathione to a wide number of exogenous and endogenous hydrophobic electrophiles.</text>
</comment>
<sequence length="222" mass="26529">MQDQLEFGYWTIRGIGQPLRYLLEYVEIPYTQKNFNIAESEWFDSVAKPPLNQQVLANLPYIKDGDKWIFESQALYIYIAYRANRADLLGSTNEEQVVVEQVKGVLLDLYRSFRSLIALPEVDYLAKKDEYFNTEVLWIIEKLNKFIQGKTWATGNNLTYVDFFQFELEETLEAYKPGILDQFQNLRKHHDAFAEIPQIKRFISSERFIAQPFYPIKRWRWW</sequence>
<dbReference type="Proteomes" id="UP000688137">
    <property type="component" value="Unassembled WGS sequence"/>
</dbReference>